<evidence type="ECO:0000256" key="1">
    <source>
        <dbReference type="ARBA" id="ARBA00006484"/>
    </source>
</evidence>
<comment type="caution">
    <text evidence="3">The sequence shown here is derived from an EMBL/GenBank/DDBJ whole genome shotgun (WGS) entry which is preliminary data.</text>
</comment>
<dbReference type="InterPro" id="IPR036291">
    <property type="entry name" value="NAD(P)-bd_dom_sf"/>
</dbReference>
<dbReference type="Pfam" id="PF00106">
    <property type="entry name" value="adh_short"/>
    <property type="match status" value="1"/>
</dbReference>
<reference evidence="3" key="1">
    <citation type="submission" date="2021-03" db="EMBL/GenBank/DDBJ databases">
        <title>Comparative genomics and phylogenomic investigation of the class Geoglossomycetes provide insights into ecological specialization and systematics.</title>
        <authorList>
            <person name="Melie T."/>
            <person name="Pirro S."/>
            <person name="Miller A.N."/>
            <person name="Quandt A."/>
        </authorList>
    </citation>
    <scope>NUCLEOTIDE SEQUENCE</scope>
    <source>
        <strain evidence="3">GBOQ0MN5Z8</strain>
    </source>
</reference>
<comment type="similarity">
    <text evidence="1">Belongs to the short-chain dehydrogenases/reductases (SDR) family.</text>
</comment>
<evidence type="ECO:0000313" key="3">
    <source>
        <dbReference type="EMBL" id="KAH0544758.1"/>
    </source>
</evidence>
<dbReference type="SUPFAM" id="SSF51735">
    <property type="entry name" value="NAD(P)-binding Rossmann-fold domains"/>
    <property type="match status" value="1"/>
</dbReference>
<proteinExistence type="inferred from homology"/>
<dbReference type="InterPro" id="IPR002347">
    <property type="entry name" value="SDR_fam"/>
</dbReference>
<evidence type="ECO:0000313" key="4">
    <source>
        <dbReference type="Proteomes" id="UP000698800"/>
    </source>
</evidence>
<dbReference type="OrthoDB" id="191139at2759"/>
<dbReference type="PANTHER" id="PTHR24320">
    <property type="entry name" value="RETINOL DEHYDROGENASE"/>
    <property type="match status" value="1"/>
</dbReference>
<dbReference type="AlphaFoldDB" id="A0A9P8IC43"/>
<dbReference type="Gene3D" id="3.40.50.720">
    <property type="entry name" value="NAD(P)-binding Rossmann-like Domain"/>
    <property type="match status" value="1"/>
</dbReference>
<name>A0A9P8IC43_9PEZI</name>
<evidence type="ECO:0000256" key="2">
    <source>
        <dbReference type="ARBA" id="ARBA00023002"/>
    </source>
</evidence>
<dbReference type="PANTHER" id="PTHR24320:SF154">
    <property type="entry name" value="OXIDOREDUCTASE, SHORT-CHAIN DEHYDROGENASE_REDUCTASE FAMILY (AFU_ORTHOLOGUE AFUA_2G04560)"/>
    <property type="match status" value="1"/>
</dbReference>
<organism evidence="3 4">
    <name type="scientific">Glutinoglossum americanum</name>
    <dbReference type="NCBI Taxonomy" id="1670608"/>
    <lineage>
        <taxon>Eukaryota</taxon>
        <taxon>Fungi</taxon>
        <taxon>Dikarya</taxon>
        <taxon>Ascomycota</taxon>
        <taxon>Pezizomycotina</taxon>
        <taxon>Geoglossomycetes</taxon>
        <taxon>Geoglossales</taxon>
        <taxon>Geoglossaceae</taxon>
        <taxon>Glutinoglossum</taxon>
    </lineage>
</organism>
<dbReference type="EMBL" id="JAGHQL010000014">
    <property type="protein sequence ID" value="KAH0544758.1"/>
    <property type="molecule type" value="Genomic_DNA"/>
</dbReference>
<protein>
    <recommendedName>
        <fullName evidence="5">Oxidoreductase</fullName>
    </recommendedName>
</protein>
<dbReference type="Proteomes" id="UP000698800">
    <property type="component" value="Unassembled WGS sequence"/>
</dbReference>
<evidence type="ECO:0008006" key="5">
    <source>
        <dbReference type="Google" id="ProtNLM"/>
    </source>
</evidence>
<dbReference type="GO" id="GO:0016491">
    <property type="term" value="F:oxidoreductase activity"/>
    <property type="evidence" value="ECO:0007669"/>
    <property type="project" value="UniProtKB-KW"/>
</dbReference>
<accession>A0A9P8IC43</accession>
<gene>
    <name evidence="3" type="ORF">FGG08_001125</name>
</gene>
<keyword evidence="2" id="KW-0560">Oxidoreductase</keyword>
<sequence>MAGKKFNPDNDIPDLSGKVIFITGGTAGLGKESIQALAAHNPSHIYFTGRSTSRATALIDSLRTQHPTAPITFLNCDLSSLSSVVETAKAFLAQSQRLDVLICNAGIWALTPGLTTDGYEIQFGTNHVAHALLIKLLLPTLLRTAEEPNSDVRIVSLTSAAFAAHPVGGIRFHDIKTPQDKGFFGMWTRYGQSKLANLLYAAELARRYPSITTLAIHPGVVKTDMVNSLGYLDKILLHFAQLGRPVSPEEGAWNQLWAATGAREEMRSGVYYVPVGAKGMLVRNGGDEKLAGELWEWTEEELKGYEA</sequence>
<keyword evidence="4" id="KW-1185">Reference proteome</keyword>
<dbReference type="PRINTS" id="PR00081">
    <property type="entry name" value="GDHRDH"/>
</dbReference>